<dbReference type="InterPro" id="IPR013098">
    <property type="entry name" value="Ig_I-set"/>
</dbReference>
<feature type="transmembrane region" description="Helical" evidence="16">
    <location>
        <begin position="860"/>
        <end position="883"/>
    </location>
</feature>
<dbReference type="FunFam" id="2.60.40.10:FF:000436">
    <property type="entry name" value="Neural cell adhesion molecule 2"/>
    <property type="match status" value="1"/>
</dbReference>
<name>A0A6I8PT07_ORNAN</name>
<comment type="subcellular location">
    <subcellularLocation>
        <location evidence="1">Cell membrane</location>
        <topology evidence="1">Single-pass type I membrane protein</topology>
    </subcellularLocation>
</comment>
<dbReference type="GO" id="GO:0042802">
    <property type="term" value="F:identical protein binding"/>
    <property type="evidence" value="ECO:0007669"/>
    <property type="project" value="Ensembl"/>
</dbReference>
<keyword evidence="2" id="KW-1003">Cell membrane</keyword>
<evidence type="ECO:0000259" key="18">
    <source>
        <dbReference type="PROSITE" id="PS50853"/>
    </source>
</evidence>
<dbReference type="AlphaFoldDB" id="A0A6I8PT07"/>
<dbReference type="InterPro" id="IPR007110">
    <property type="entry name" value="Ig-like_dom"/>
</dbReference>
<feature type="compositionally biased region" description="Low complexity" evidence="15">
    <location>
        <begin position="136"/>
        <end position="152"/>
    </location>
</feature>
<dbReference type="Bgee" id="ENSOANG00000005586">
    <property type="expression patterns" value="Expressed in brain and 8 other cell types or tissues"/>
</dbReference>
<dbReference type="PANTHER" id="PTHR12231">
    <property type="entry name" value="CTX-RELATED TYPE I TRANSMEMBRANE PROTEIN"/>
    <property type="match status" value="1"/>
</dbReference>
<evidence type="ECO:0000256" key="9">
    <source>
        <dbReference type="ARBA" id="ARBA00023136"/>
    </source>
</evidence>
<dbReference type="InterPro" id="IPR003961">
    <property type="entry name" value="FN3_dom"/>
</dbReference>
<dbReference type="PRINTS" id="PR01838">
    <property type="entry name" value="NCAMFAMILY"/>
</dbReference>
<dbReference type="Gene3D" id="2.60.40.10">
    <property type="entry name" value="Immunoglobulins"/>
    <property type="match status" value="7"/>
</dbReference>
<evidence type="ECO:0000256" key="6">
    <source>
        <dbReference type="ARBA" id="ARBA00022737"/>
    </source>
</evidence>
<dbReference type="GO" id="GO:0030424">
    <property type="term" value="C:axon"/>
    <property type="evidence" value="ECO:0007669"/>
    <property type="project" value="Ensembl"/>
</dbReference>
<evidence type="ECO:0000259" key="17">
    <source>
        <dbReference type="PROSITE" id="PS50835"/>
    </source>
</evidence>
<keyword evidence="7" id="KW-0130">Cell adhesion</keyword>
<dbReference type="InterPro" id="IPR003599">
    <property type="entry name" value="Ig_sub"/>
</dbReference>
<dbReference type="Pfam" id="PF07679">
    <property type="entry name" value="I-set"/>
    <property type="match status" value="4"/>
</dbReference>
<dbReference type="InParanoid" id="A0A6I8PT07"/>
<feature type="domain" description="Fibronectin type-III" evidence="18">
    <location>
        <begin position="663"/>
        <end position="756"/>
    </location>
</feature>
<dbReference type="SMART" id="SM00409">
    <property type="entry name" value="IG"/>
    <property type="match status" value="5"/>
</dbReference>
<feature type="domain" description="Fibronectin type-III" evidence="18">
    <location>
        <begin position="758"/>
        <end position="852"/>
    </location>
</feature>
<accession>A0A6I8PT07</accession>
<reference evidence="19 20" key="1">
    <citation type="journal article" date="2008" name="Nature">
        <title>Genome analysis of the platypus reveals unique signatures of evolution.</title>
        <authorList>
            <person name="Warren W.C."/>
            <person name="Hillier L.W."/>
            <person name="Marshall Graves J.A."/>
            <person name="Birney E."/>
            <person name="Ponting C.P."/>
            <person name="Grutzner F."/>
            <person name="Belov K."/>
            <person name="Miller W."/>
            <person name="Clarke L."/>
            <person name="Chinwalla A.T."/>
            <person name="Yang S.P."/>
            <person name="Heger A."/>
            <person name="Locke D.P."/>
            <person name="Miethke P."/>
            <person name="Waters P.D."/>
            <person name="Veyrunes F."/>
            <person name="Fulton L."/>
            <person name="Fulton B."/>
            <person name="Graves T."/>
            <person name="Wallis J."/>
            <person name="Puente X.S."/>
            <person name="Lopez-Otin C."/>
            <person name="Ordonez G.R."/>
            <person name="Eichler E.E."/>
            <person name="Chen L."/>
            <person name="Cheng Z."/>
            <person name="Deakin J.E."/>
            <person name="Alsop A."/>
            <person name="Thompson K."/>
            <person name="Kirby P."/>
            <person name="Papenfuss A.T."/>
            <person name="Wakefield M.J."/>
            <person name="Olender T."/>
            <person name="Lancet D."/>
            <person name="Huttley G.A."/>
            <person name="Smit A.F."/>
            <person name="Pask A."/>
            <person name="Temple-Smith P."/>
            <person name="Batzer M.A."/>
            <person name="Walker J.A."/>
            <person name="Konkel M.K."/>
            <person name="Harris R.S."/>
            <person name="Whittington C.M."/>
            <person name="Wong E.S."/>
            <person name="Gemmell N.J."/>
            <person name="Buschiazzo E."/>
            <person name="Vargas Jentzsch I.M."/>
            <person name="Merkel A."/>
            <person name="Schmitz J."/>
            <person name="Zemann A."/>
            <person name="Churakov G."/>
            <person name="Kriegs J.O."/>
            <person name="Brosius J."/>
            <person name="Murchison E.P."/>
            <person name="Sachidanandam R."/>
            <person name="Smith C."/>
            <person name="Hannon G.J."/>
            <person name="Tsend-Ayush E."/>
            <person name="McMillan D."/>
            <person name="Attenborough R."/>
            <person name="Rens W."/>
            <person name="Ferguson-Smith M."/>
            <person name="Lefevre C.M."/>
            <person name="Sharp J.A."/>
            <person name="Nicholas K.R."/>
            <person name="Ray D.A."/>
            <person name="Kube M."/>
            <person name="Reinhardt R."/>
            <person name="Pringle T.H."/>
            <person name="Taylor J."/>
            <person name="Jones R.C."/>
            <person name="Nixon B."/>
            <person name="Dacheux J.L."/>
            <person name="Niwa H."/>
            <person name="Sekita Y."/>
            <person name="Huang X."/>
            <person name="Stark A."/>
            <person name="Kheradpour P."/>
            <person name="Kellis M."/>
            <person name="Flicek P."/>
            <person name="Chen Y."/>
            <person name="Webber C."/>
            <person name="Hardison R."/>
            <person name="Nelson J."/>
            <person name="Hallsworth-Pepin K."/>
            <person name="Delehaunty K."/>
            <person name="Markovic C."/>
            <person name="Minx P."/>
            <person name="Feng Y."/>
            <person name="Kremitzki C."/>
            <person name="Mitreva M."/>
            <person name="Glasscock J."/>
            <person name="Wylie T."/>
            <person name="Wohldmann P."/>
            <person name="Thiru P."/>
            <person name="Nhan M.N."/>
            <person name="Pohl C.S."/>
            <person name="Smith S.M."/>
            <person name="Hou S."/>
            <person name="Nefedov M."/>
            <person name="de Jong P.J."/>
            <person name="Renfree M.B."/>
            <person name="Mardis E.R."/>
            <person name="Wilson R.K."/>
        </authorList>
    </citation>
    <scope>NUCLEOTIDE SEQUENCE [LARGE SCALE GENOMIC DNA]</scope>
    <source>
        <strain evidence="19 20">Glennie</strain>
    </source>
</reference>
<dbReference type="InterPro" id="IPR009138">
    <property type="entry name" value="Neural_cell_adh"/>
</dbReference>
<evidence type="ECO:0000256" key="4">
    <source>
        <dbReference type="ARBA" id="ARBA00022692"/>
    </source>
</evidence>
<feature type="compositionally biased region" description="Low complexity" evidence="15">
    <location>
        <begin position="952"/>
        <end position="964"/>
    </location>
</feature>
<dbReference type="Proteomes" id="UP000002279">
    <property type="component" value="Chromosome 17"/>
</dbReference>
<gene>
    <name evidence="19" type="primary">NCAM2</name>
</gene>
<organism evidence="19 20">
    <name type="scientific">Ornithorhynchus anatinus</name>
    <name type="common">Duckbill platypus</name>
    <dbReference type="NCBI Taxonomy" id="9258"/>
    <lineage>
        <taxon>Eukaryota</taxon>
        <taxon>Metazoa</taxon>
        <taxon>Chordata</taxon>
        <taxon>Craniata</taxon>
        <taxon>Vertebrata</taxon>
        <taxon>Euteleostomi</taxon>
        <taxon>Mammalia</taxon>
        <taxon>Monotremata</taxon>
        <taxon>Ornithorhynchidae</taxon>
        <taxon>Ornithorhynchus</taxon>
    </lineage>
</organism>
<evidence type="ECO:0000256" key="5">
    <source>
        <dbReference type="ARBA" id="ARBA00022729"/>
    </source>
</evidence>
<dbReference type="InterPro" id="IPR036116">
    <property type="entry name" value="FN3_sf"/>
</dbReference>
<evidence type="ECO:0000256" key="8">
    <source>
        <dbReference type="ARBA" id="ARBA00022989"/>
    </source>
</evidence>
<dbReference type="FunFam" id="2.60.40.10:FF:000528">
    <property type="entry name" value="Neural cell adhesion molecule 2"/>
    <property type="match status" value="1"/>
</dbReference>
<evidence type="ECO:0000256" key="1">
    <source>
        <dbReference type="ARBA" id="ARBA00004251"/>
    </source>
</evidence>
<evidence type="ECO:0000256" key="3">
    <source>
        <dbReference type="ARBA" id="ARBA00022553"/>
    </source>
</evidence>
<dbReference type="InterPro" id="IPR003598">
    <property type="entry name" value="Ig_sub2"/>
</dbReference>
<dbReference type="SUPFAM" id="SSF49265">
    <property type="entry name" value="Fibronectin type III"/>
    <property type="match status" value="1"/>
</dbReference>
<dbReference type="FunFam" id="2.60.40.10:FF:000636">
    <property type="entry name" value="Neural cell adhesion molecule 2"/>
    <property type="match status" value="1"/>
</dbReference>
<dbReference type="Ensembl" id="ENSOANT00000063932.1">
    <property type="protein sequence ID" value="ENSOANP00000054682.1"/>
    <property type="gene ID" value="ENSOANG00000005586.4"/>
</dbReference>
<dbReference type="CDD" id="cd00063">
    <property type="entry name" value="FN3"/>
    <property type="match status" value="2"/>
</dbReference>
<keyword evidence="12" id="KW-0393">Immunoglobulin domain</keyword>
<protein>
    <recommendedName>
        <fullName evidence="14">Neural cell adhesion molecule 2</fullName>
    </recommendedName>
</protein>
<dbReference type="GO" id="GO:0016604">
    <property type="term" value="C:nuclear body"/>
    <property type="evidence" value="ECO:0007669"/>
    <property type="project" value="Ensembl"/>
</dbReference>
<dbReference type="Pfam" id="PF00041">
    <property type="entry name" value="fn3"/>
    <property type="match status" value="2"/>
</dbReference>
<feature type="domain" description="Ig-like" evidence="17">
    <location>
        <begin position="373"/>
        <end position="462"/>
    </location>
</feature>
<keyword evidence="6" id="KW-0677">Repeat</keyword>
<dbReference type="FunFam" id="2.60.40.10:FF:000575">
    <property type="entry name" value="Neural cell adhesion molecule 2"/>
    <property type="match status" value="1"/>
</dbReference>
<dbReference type="SUPFAM" id="SSF48726">
    <property type="entry name" value="Immunoglobulin"/>
    <property type="match status" value="5"/>
</dbReference>
<dbReference type="FunFam" id="2.60.40.10:FF:000381">
    <property type="entry name" value="Neural cell adhesion molecule 2"/>
    <property type="match status" value="1"/>
</dbReference>
<dbReference type="InterPro" id="IPR051170">
    <property type="entry name" value="Neural/epithelial_adhesion"/>
</dbReference>
<comment type="function">
    <text evidence="13">May play important roles in selective fasciculation and zone-to-zone projection of the primary olfactory axons.</text>
</comment>
<reference evidence="19" key="3">
    <citation type="submission" date="2025-09" db="UniProtKB">
        <authorList>
            <consortium name="Ensembl"/>
        </authorList>
    </citation>
    <scope>IDENTIFICATION</scope>
    <source>
        <strain evidence="19">Glennie</strain>
    </source>
</reference>
<dbReference type="GO" id="GO:0097060">
    <property type="term" value="C:synaptic membrane"/>
    <property type="evidence" value="ECO:0007669"/>
    <property type="project" value="Ensembl"/>
</dbReference>
<evidence type="ECO:0000256" key="2">
    <source>
        <dbReference type="ARBA" id="ARBA00022475"/>
    </source>
</evidence>
<evidence type="ECO:0000256" key="14">
    <source>
        <dbReference type="ARBA" id="ARBA00067628"/>
    </source>
</evidence>
<feature type="region of interest" description="Disordered" evidence="15">
    <location>
        <begin position="1"/>
        <end position="81"/>
    </location>
</feature>
<keyword evidence="8 16" id="KW-1133">Transmembrane helix</keyword>
<dbReference type="SMART" id="SM00406">
    <property type="entry name" value="IGv"/>
    <property type="match status" value="3"/>
</dbReference>
<dbReference type="GeneTree" id="ENSGT00940000157860"/>
<dbReference type="GO" id="GO:0007155">
    <property type="term" value="P:cell adhesion"/>
    <property type="evidence" value="ECO:0007669"/>
    <property type="project" value="UniProtKB-KW"/>
</dbReference>
<dbReference type="SMART" id="SM00060">
    <property type="entry name" value="FN3"/>
    <property type="match status" value="2"/>
</dbReference>
<feature type="compositionally biased region" description="Basic and acidic residues" evidence="15">
    <location>
        <begin position="940"/>
        <end position="950"/>
    </location>
</feature>
<dbReference type="FunFam" id="2.60.40.10:FF:000173">
    <property type="entry name" value="Neural cell adhesion molecule 1"/>
    <property type="match status" value="1"/>
</dbReference>
<dbReference type="InterPro" id="IPR013106">
    <property type="entry name" value="Ig_V-set"/>
</dbReference>
<feature type="region of interest" description="Disordered" evidence="15">
    <location>
        <begin position="125"/>
        <end position="160"/>
    </location>
</feature>
<keyword evidence="5" id="KW-0732">Signal</keyword>
<evidence type="ECO:0000256" key="16">
    <source>
        <dbReference type="SAM" id="Phobius"/>
    </source>
</evidence>
<evidence type="ECO:0000256" key="12">
    <source>
        <dbReference type="ARBA" id="ARBA00023319"/>
    </source>
</evidence>
<evidence type="ECO:0000256" key="13">
    <source>
        <dbReference type="ARBA" id="ARBA00055494"/>
    </source>
</evidence>
<evidence type="ECO:0000256" key="11">
    <source>
        <dbReference type="ARBA" id="ARBA00023180"/>
    </source>
</evidence>
<dbReference type="PROSITE" id="PS50853">
    <property type="entry name" value="FN3"/>
    <property type="match status" value="2"/>
</dbReference>
<keyword evidence="3" id="KW-0597">Phosphoprotein</keyword>
<feature type="domain" description="Ig-like" evidence="17">
    <location>
        <begin position="180"/>
        <end position="273"/>
    </location>
</feature>
<evidence type="ECO:0000313" key="20">
    <source>
        <dbReference type="Proteomes" id="UP000002279"/>
    </source>
</evidence>
<dbReference type="FunFam" id="2.60.40.10:FF:000086">
    <property type="entry name" value="Neural cell adhesion molecule 1"/>
    <property type="match status" value="1"/>
</dbReference>
<sequence>MGEKGEEGMGGREGGGGRGSRVPPGSVRGGGGGGNTRCRRVPPVRVPPVRVQAPLPIPVRVRAARGGGERREGRGGGCGGGIRGGGGGGGGGGPGGGGAAAAAEGSAAAAAGWEEGVQAVLSRVRPPVGPLPRPPAGRSSPASARGATVPGGSPRGRARGPTMTRLLRLLLLHLLGPLAPGGQALLQVTISLSKVELSVGESKFFTCTAIGDPDSVEWFNPQGEKITSTQRVVVQKESGRSRLTIYNANVEDAGIYRCQATDAKGQTQEATVVLEIYQKLTFQEVASPQEFKQGEDAEVVCRVSSSPAPAVSWLYQNQEVTALGDNRFAVLANSNLQILNVNKSDEGTYRCEGRVEARGEIDFRDIAVIVNVPPAITMPQKSFNATADREEAMTVSCRASGAPKPEIQWYRNGKLIEENEKYALKGSNTELTVRNIINSDGGLYVCRATNKAGEEERQAFLQVFVQPHIIRLRNETTFENGQATLACEAEGEPLPEITWKRVVDGRTFSEGDKSPDGRIEVRGQPGKSSLHIKDVKLADSGRYDCEAASRIGGHQKSVFLDIEYAPKFVSNQTIYYSWEGNLINISCEVKSNPPASIHWKREKLALPAKNITHLKTYSTGTKLILEVAPTSDSDFGRYNCTATNRIGTRFQEYILALADVPSSPSGLRITELSQTTAKVSFTKPDSHGGVPIHHYQVDVKEVAAETWKVERSQGVQTVVRLSELKPNTTYEIKVSAVNGKGQGGSSKIELFQTLPVREPSPPSIHGQPSSGKTFKLSITKQDDGGAPILEYIVKYRSKDKEDQWLEKKVQGTRDHIILEHLQWTMGYEVQISAANRLGFSEPTLYEFSMPPKPSIIKDTLFNGLGLGAVIGLGVAALLLVLVVTDVSCFFVRQCGLLMCITKTICGKKSGSSGKSKELEEGKAAYLKDGSKEPIVEMRTEDERITNHEDGSPVNEPNETTPLTEPEYVALGGGRGGGGSATAGWAKIGNRLSVSGFPLILSFPFHLMRYTVAGET</sequence>
<keyword evidence="10" id="KW-1015">Disulfide bond</keyword>
<feature type="region of interest" description="Disordered" evidence="15">
    <location>
        <begin position="940"/>
        <end position="964"/>
    </location>
</feature>
<keyword evidence="4 16" id="KW-0812">Transmembrane</keyword>
<keyword evidence="9 16" id="KW-0472">Membrane</keyword>
<feature type="domain" description="Ig-like" evidence="17">
    <location>
        <begin position="566"/>
        <end position="656"/>
    </location>
</feature>
<dbReference type="FunCoup" id="A0A6I8PT07">
    <property type="interactions" value="1001"/>
</dbReference>
<reference evidence="19" key="2">
    <citation type="submission" date="2025-08" db="UniProtKB">
        <authorList>
            <consortium name="Ensembl"/>
        </authorList>
    </citation>
    <scope>IDENTIFICATION</scope>
    <source>
        <strain evidence="19">Glennie</strain>
    </source>
</reference>
<dbReference type="PANTHER" id="PTHR12231:SF231">
    <property type="entry name" value="NEURAL CELL ADHESION MOLECULE 2"/>
    <property type="match status" value="1"/>
</dbReference>
<dbReference type="InterPro" id="IPR013783">
    <property type="entry name" value="Ig-like_fold"/>
</dbReference>
<evidence type="ECO:0000256" key="10">
    <source>
        <dbReference type="ARBA" id="ARBA00023157"/>
    </source>
</evidence>
<proteinExistence type="predicted"/>
<dbReference type="CDD" id="cd00096">
    <property type="entry name" value="Ig"/>
    <property type="match status" value="2"/>
</dbReference>
<evidence type="ECO:0000256" key="15">
    <source>
        <dbReference type="SAM" id="MobiDB-lite"/>
    </source>
</evidence>
<feature type="domain" description="Ig-like" evidence="17">
    <location>
        <begin position="467"/>
        <end position="561"/>
    </location>
</feature>
<dbReference type="Pfam" id="PF13927">
    <property type="entry name" value="Ig_3"/>
    <property type="match status" value="1"/>
</dbReference>
<feature type="compositionally biased region" description="Basic and acidic residues" evidence="15">
    <location>
        <begin position="1"/>
        <end position="10"/>
    </location>
</feature>
<dbReference type="GO" id="GO:0043005">
    <property type="term" value="C:neuron projection"/>
    <property type="evidence" value="ECO:0000318"/>
    <property type="project" value="GO_Central"/>
</dbReference>
<dbReference type="PROSITE" id="PS50835">
    <property type="entry name" value="IG_LIKE"/>
    <property type="match status" value="5"/>
</dbReference>
<evidence type="ECO:0000313" key="19">
    <source>
        <dbReference type="Ensembl" id="ENSOANP00000054682.1"/>
    </source>
</evidence>
<keyword evidence="20" id="KW-1185">Reference proteome</keyword>
<evidence type="ECO:0000256" key="7">
    <source>
        <dbReference type="ARBA" id="ARBA00022889"/>
    </source>
</evidence>
<dbReference type="InterPro" id="IPR036179">
    <property type="entry name" value="Ig-like_dom_sf"/>
</dbReference>
<feature type="domain" description="Ig-like" evidence="17">
    <location>
        <begin position="278"/>
        <end position="367"/>
    </location>
</feature>
<keyword evidence="11" id="KW-0325">Glycoprotein</keyword>
<dbReference type="OMA" id="CCFFNSC"/>
<dbReference type="SMART" id="SM00408">
    <property type="entry name" value="IGc2"/>
    <property type="match status" value="5"/>
</dbReference>